<reference evidence="1" key="1">
    <citation type="submission" date="2020-05" db="UniProtKB">
        <authorList>
            <consortium name="EnsemblMetazoa"/>
        </authorList>
    </citation>
    <scope>IDENTIFICATION</scope>
    <source>
        <strain evidence="1">BB02</strain>
    </source>
</reference>
<dbReference type="KEGG" id="bgt:106052516"/>
<protein>
    <submittedName>
        <fullName evidence="1">Uncharacterized protein</fullName>
    </submittedName>
</protein>
<dbReference type="InterPro" id="IPR027417">
    <property type="entry name" value="P-loop_NTPase"/>
</dbReference>
<dbReference type="AlphaFoldDB" id="A0A2C9LMJ5"/>
<evidence type="ECO:0000313" key="1">
    <source>
        <dbReference type="EnsemblMetazoa" id="BGLB032670-PA"/>
    </source>
</evidence>
<accession>A0A2C9LMJ5</accession>
<name>A0A2C9LMJ5_BIOGL</name>
<organism evidence="1 2">
    <name type="scientific">Biomphalaria glabrata</name>
    <name type="common">Bloodfluke planorb</name>
    <name type="synonym">Freshwater snail</name>
    <dbReference type="NCBI Taxonomy" id="6526"/>
    <lineage>
        <taxon>Eukaryota</taxon>
        <taxon>Metazoa</taxon>
        <taxon>Spiralia</taxon>
        <taxon>Lophotrochozoa</taxon>
        <taxon>Mollusca</taxon>
        <taxon>Gastropoda</taxon>
        <taxon>Heterobranchia</taxon>
        <taxon>Euthyneura</taxon>
        <taxon>Panpulmonata</taxon>
        <taxon>Hygrophila</taxon>
        <taxon>Lymnaeoidea</taxon>
        <taxon>Planorbidae</taxon>
        <taxon>Biomphalaria</taxon>
    </lineage>
</organism>
<sequence>MAENLKFYADGKELNYWDRIHQEGEKFYKKIGQVTWRVPPVKFNCMVTKPVNSGCNCKIVVTPQETDQETNCAENIVCGTFENLSNNLVEEKESSAMFIVSNFEYDNYLNKIYSLQLGELNGQLLNLPKDVASRGELDILILHQEAGILLVQTKAVGYNFPKNPEADFEKYISNIERAVMKAVEQLERDVKVMLHVMGDLKIQRQQITKVVALPNLSRSFLDLAVQKWTEKCTSLGEKISNSDLQLKINFLCQEHFKCPKALKDWWCENFSKKTGITLNVMKQIAYRTVGLMSTVSVWTSSQPRMEVRNLNDAAWETGNRFTQVLLSGQQAELLKRQEKYFYVWGPAGSGKTLLLSLKGHQWLRKHPVAILNTRLGSKGRTVGHVMESTINKTIENTDNKKCKMNKAMRIDIDLAENEQDIEREVANIKKQDPTIRPMFLIDEVTWLPETAKLITILMKQFPHSHIWCAGMLPECRPEGFESQELLSILRCPPSVQRVLRIVDNRTERRLLYHLDSSKAGLPTDGPPPYFIIHSKHGSPDVQPYDCVRCAELLSDFLLNTLNLKMSLPSHDGAQSDAASQSKVEGCRLHFNDAVLAVSMPRSWHHYTNRGYWAISREALHSNMMFLGSGPFCQTLLDRQIPLKVEGAMTFTPEKNVAGQTFAMCPIGSVHGLEYKVVVGIPSARELTKYTEINEGIIKGDHGPRVPMKRLPFAKEIKRKRDELLRQGPEFCTCFLKDGAVKKRSRTLSTADVQPNEPKSDKIRISTHVHGNYRKGHSLPDDLLYENCDHLNGTMDSPVADKQLHLSDSEKHDPEMDSDDHTECLDRLKNEVCGYCNTENCVCKYCQPEELVALHKLDQWDKAYILMCASRCTSQLILVLP</sequence>
<dbReference type="VEuPathDB" id="VectorBase:BGLB032670"/>
<dbReference type="SUPFAM" id="SSF52540">
    <property type="entry name" value="P-loop containing nucleoside triphosphate hydrolases"/>
    <property type="match status" value="1"/>
</dbReference>
<proteinExistence type="predicted"/>
<evidence type="ECO:0000313" key="2">
    <source>
        <dbReference type="Proteomes" id="UP000076420"/>
    </source>
</evidence>
<dbReference type="VEuPathDB" id="VectorBase:BGLAX_042687"/>
<dbReference type="EnsemblMetazoa" id="BGLB032670-RA">
    <property type="protein sequence ID" value="BGLB032670-PA"/>
    <property type="gene ID" value="BGLB032670"/>
</dbReference>
<dbReference type="OrthoDB" id="6065235at2759"/>
<gene>
    <name evidence="1" type="primary">106052516</name>
</gene>
<dbReference type="Proteomes" id="UP000076420">
    <property type="component" value="Unassembled WGS sequence"/>
</dbReference>